<keyword evidence="2" id="KW-0597">Phosphoprotein</keyword>
<dbReference type="AlphaFoldDB" id="A0A8K0JVK5"/>
<evidence type="ECO:0000259" key="4">
    <source>
        <dbReference type="PROSITE" id="PS50085"/>
    </source>
</evidence>
<feature type="domain" description="Rap-GAP" evidence="4">
    <location>
        <begin position="84"/>
        <end position="301"/>
    </location>
</feature>
<dbReference type="EMBL" id="KZ308140">
    <property type="protein sequence ID" value="KAG8222672.1"/>
    <property type="molecule type" value="Genomic_DNA"/>
</dbReference>
<organism evidence="5 6">
    <name type="scientific">Ladona fulva</name>
    <name type="common">Scarce chaser dragonfly</name>
    <name type="synonym">Libellula fulva</name>
    <dbReference type="NCBI Taxonomy" id="123851"/>
    <lineage>
        <taxon>Eukaryota</taxon>
        <taxon>Metazoa</taxon>
        <taxon>Ecdysozoa</taxon>
        <taxon>Arthropoda</taxon>
        <taxon>Hexapoda</taxon>
        <taxon>Insecta</taxon>
        <taxon>Pterygota</taxon>
        <taxon>Palaeoptera</taxon>
        <taxon>Odonata</taxon>
        <taxon>Epiprocta</taxon>
        <taxon>Anisoptera</taxon>
        <taxon>Libelluloidea</taxon>
        <taxon>Libellulidae</taxon>
        <taxon>Ladona</taxon>
    </lineage>
</organism>
<evidence type="ECO:0000256" key="3">
    <source>
        <dbReference type="ARBA" id="ARBA00023054"/>
    </source>
</evidence>
<evidence type="ECO:0000313" key="5">
    <source>
        <dbReference type="EMBL" id="KAG8222672.1"/>
    </source>
</evidence>
<keyword evidence="3" id="KW-0175">Coiled coil</keyword>
<evidence type="ECO:0000313" key="6">
    <source>
        <dbReference type="Proteomes" id="UP000792457"/>
    </source>
</evidence>
<evidence type="ECO:0000256" key="2">
    <source>
        <dbReference type="ARBA" id="ARBA00022553"/>
    </source>
</evidence>
<keyword evidence="1" id="KW-0343">GTPase activation</keyword>
<dbReference type="Pfam" id="PF02145">
    <property type="entry name" value="Rap_GAP"/>
    <property type="match status" value="1"/>
</dbReference>
<dbReference type="GO" id="GO:0005096">
    <property type="term" value="F:GTPase activator activity"/>
    <property type="evidence" value="ECO:0007669"/>
    <property type="project" value="UniProtKB-KW"/>
</dbReference>
<keyword evidence="6" id="KW-1185">Reference proteome</keyword>
<gene>
    <name evidence="5" type="ORF">J437_LFUL002554</name>
</gene>
<dbReference type="OrthoDB" id="2499658at2759"/>
<accession>A0A8K0JVK5</accession>
<evidence type="ECO:0000256" key="1">
    <source>
        <dbReference type="ARBA" id="ARBA00022468"/>
    </source>
</evidence>
<comment type="caution">
    <text evidence="5">The sequence shown here is derived from an EMBL/GenBank/DDBJ whole genome shotgun (WGS) entry which is preliminary data.</text>
</comment>
<dbReference type="PANTHER" id="PTHR15711:SF22">
    <property type="entry name" value="RAP-GAP DOMAIN-CONTAINING PROTEIN"/>
    <property type="match status" value="1"/>
</dbReference>
<dbReference type="Gene3D" id="3.40.50.11210">
    <property type="entry name" value="Rap/Ran-GAP"/>
    <property type="match status" value="1"/>
</dbReference>
<sequence>MFLSVQEKFSDHQNWFGIDDNLGPVAISIRREKLEQDNSNGNSNSSDTSTQYLYRLVVRTSESYIFLDKSLRLGIQSPQTEEQLLKLDQQGLTTHYKVGIMYCRAGQSTEEEMYNNEEAGPAFSEFLETIGQRVRLKGFDKYKAGLDNKTDSTGLYSVYAQYQDCEIMFHVSTLLPFTPNNRQQLLRKRHIGNDIVTIVFQEPGALPFTPKNIRSQFQHVFIVVRALNPCTENVQYSVAVSRSKEVPVFGPPIVEGAVYPKSKAFADFLLAKVINAENAAHRSEKFATMATRTRQEYLKDLTANYSTTTPVDTGQKFSMLSFSSKKKERHKPPRFLPDAAQRGAISWQVLLDDSGQSTLVECFLAISNETFVLIEESSQEIVFVTPCKAILGWAAQANRLV</sequence>
<dbReference type="InterPro" id="IPR035974">
    <property type="entry name" value="Rap/Ran-GAP_sf"/>
</dbReference>
<dbReference type="Gene3D" id="3.30.1120.160">
    <property type="match status" value="1"/>
</dbReference>
<reference evidence="5" key="1">
    <citation type="submission" date="2013-04" db="EMBL/GenBank/DDBJ databases">
        <authorList>
            <person name="Qu J."/>
            <person name="Murali S.C."/>
            <person name="Bandaranaike D."/>
            <person name="Bellair M."/>
            <person name="Blankenburg K."/>
            <person name="Chao H."/>
            <person name="Dinh H."/>
            <person name="Doddapaneni H."/>
            <person name="Downs B."/>
            <person name="Dugan-Rocha S."/>
            <person name="Elkadiri S."/>
            <person name="Gnanaolivu R.D."/>
            <person name="Hernandez B."/>
            <person name="Javaid M."/>
            <person name="Jayaseelan J.C."/>
            <person name="Lee S."/>
            <person name="Li M."/>
            <person name="Ming W."/>
            <person name="Munidasa M."/>
            <person name="Muniz J."/>
            <person name="Nguyen L."/>
            <person name="Ongeri F."/>
            <person name="Osuji N."/>
            <person name="Pu L.-L."/>
            <person name="Puazo M."/>
            <person name="Qu C."/>
            <person name="Quiroz J."/>
            <person name="Raj R."/>
            <person name="Weissenberger G."/>
            <person name="Xin Y."/>
            <person name="Zou X."/>
            <person name="Han Y."/>
            <person name="Richards S."/>
            <person name="Worley K."/>
            <person name="Muzny D."/>
            <person name="Gibbs R."/>
        </authorList>
    </citation>
    <scope>NUCLEOTIDE SEQUENCE</scope>
    <source>
        <strain evidence="5">Sampled in the wild</strain>
    </source>
</reference>
<name>A0A8K0JVK5_LADFU</name>
<dbReference type="Proteomes" id="UP000792457">
    <property type="component" value="Unassembled WGS sequence"/>
</dbReference>
<dbReference type="PANTHER" id="PTHR15711">
    <property type="entry name" value="RAP GTPASE-ACTIVATING PROTEIN"/>
    <property type="match status" value="1"/>
</dbReference>
<dbReference type="FunFam" id="3.40.50.11210:FF:000002">
    <property type="entry name" value="Signal-induced proliferation-associated 1-like protein 1"/>
    <property type="match status" value="1"/>
</dbReference>
<dbReference type="GO" id="GO:0005737">
    <property type="term" value="C:cytoplasm"/>
    <property type="evidence" value="ECO:0007669"/>
    <property type="project" value="TreeGrafter"/>
</dbReference>
<proteinExistence type="predicted"/>
<reference evidence="5" key="2">
    <citation type="submission" date="2017-10" db="EMBL/GenBank/DDBJ databases">
        <title>Ladona fulva Genome sequencing and assembly.</title>
        <authorList>
            <person name="Murali S."/>
            <person name="Richards S."/>
            <person name="Bandaranaike D."/>
            <person name="Bellair M."/>
            <person name="Blankenburg K."/>
            <person name="Chao H."/>
            <person name="Dinh H."/>
            <person name="Doddapaneni H."/>
            <person name="Dugan-Rocha S."/>
            <person name="Elkadiri S."/>
            <person name="Gnanaolivu R."/>
            <person name="Hernandez B."/>
            <person name="Skinner E."/>
            <person name="Javaid M."/>
            <person name="Lee S."/>
            <person name="Li M."/>
            <person name="Ming W."/>
            <person name="Munidasa M."/>
            <person name="Muniz J."/>
            <person name="Nguyen L."/>
            <person name="Hughes D."/>
            <person name="Osuji N."/>
            <person name="Pu L.-L."/>
            <person name="Puazo M."/>
            <person name="Qu C."/>
            <person name="Quiroz J."/>
            <person name="Raj R."/>
            <person name="Weissenberger G."/>
            <person name="Xin Y."/>
            <person name="Zou X."/>
            <person name="Han Y."/>
            <person name="Worley K."/>
            <person name="Muzny D."/>
            <person name="Gibbs R."/>
        </authorList>
    </citation>
    <scope>NUCLEOTIDE SEQUENCE</scope>
    <source>
        <strain evidence="5">Sampled in the wild</strain>
    </source>
</reference>
<protein>
    <recommendedName>
        <fullName evidence="4">Rap-GAP domain-containing protein</fullName>
    </recommendedName>
</protein>
<dbReference type="GO" id="GO:0051056">
    <property type="term" value="P:regulation of small GTPase mediated signal transduction"/>
    <property type="evidence" value="ECO:0007669"/>
    <property type="project" value="InterPro"/>
</dbReference>
<dbReference type="SUPFAM" id="SSF111347">
    <property type="entry name" value="Rap/Ran-GAP"/>
    <property type="match status" value="1"/>
</dbReference>
<dbReference type="InterPro" id="IPR000331">
    <property type="entry name" value="Rap/Ran_GAP_dom"/>
</dbReference>
<dbReference type="InterPro" id="IPR050989">
    <property type="entry name" value="Rap1_Ran_GAP"/>
</dbReference>
<dbReference type="PROSITE" id="PS50085">
    <property type="entry name" value="RAPGAP"/>
    <property type="match status" value="1"/>
</dbReference>